<dbReference type="EMBL" id="FNBT01000002">
    <property type="protein sequence ID" value="SDF19571.1"/>
    <property type="molecule type" value="Genomic_DNA"/>
</dbReference>
<dbReference type="InterPro" id="IPR001387">
    <property type="entry name" value="Cro/C1-type_HTH"/>
</dbReference>
<evidence type="ECO:0000313" key="2">
    <source>
        <dbReference type="EMBL" id="SDF19571.1"/>
    </source>
</evidence>
<reference evidence="3" key="1">
    <citation type="submission" date="2016-10" db="EMBL/GenBank/DDBJ databases">
        <authorList>
            <person name="Varghese N."/>
            <person name="Submissions S."/>
        </authorList>
    </citation>
    <scope>NUCLEOTIDE SEQUENCE [LARGE SCALE GENOMIC DNA]</scope>
    <source>
        <strain evidence="3">DSM 44268</strain>
    </source>
</reference>
<evidence type="ECO:0000313" key="3">
    <source>
        <dbReference type="Proteomes" id="UP000199406"/>
    </source>
</evidence>
<organism evidence="2 3">
    <name type="scientific">Blastococcus aurantiacus</name>
    <dbReference type="NCBI Taxonomy" id="1550231"/>
    <lineage>
        <taxon>Bacteria</taxon>
        <taxon>Bacillati</taxon>
        <taxon>Actinomycetota</taxon>
        <taxon>Actinomycetes</taxon>
        <taxon>Geodermatophilales</taxon>
        <taxon>Geodermatophilaceae</taxon>
        <taxon>Blastococcus</taxon>
    </lineage>
</organism>
<dbReference type="AlphaFoldDB" id="A0A1G7J3V8"/>
<dbReference type="Proteomes" id="UP000199406">
    <property type="component" value="Unassembled WGS sequence"/>
</dbReference>
<sequence>MPGAVADRLDSIKQHAGIRGREIAQLLDTTPQTVSRWQQGHVDPQPSKLQNLLTLEWLTDQLAEFFPPDQARLWLFAPHRLLGGDTPAARIQQGKHQDVLALIDQLRDGAFV</sequence>
<name>A0A1G7J3V8_9ACTN</name>
<feature type="domain" description="Antitoxin Xre/MbcA/ParS-like toxin-binding" evidence="1">
    <location>
        <begin position="62"/>
        <end position="109"/>
    </location>
</feature>
<dbReference type="GO" id="GO:0003677">
    <property type="term" value="F:DNA binding"/>
    <property type="evidence" value="ECO:0007669"/>
    <property type="project" value="InterPro"/>
</dbReference>
<dbReference type="SUPFAM" id="SSF47413">
    <property type="entry name" value="lambda repressor-like DNA-binding domains"/>
    <property type="match status" value="1"/>
</dbReference>
<dbReference type="Gene3D" id="1.10.260.40">
    <property type="entry name" value="lambda repressor-like DNA-binding domains"/>
    <property type="match status" value="1"/>
</dbReference>
<dbReference type="InterPro" id="IPR010982">
    <property type="entry name" value="Lambda_DNA-bd_dom_sf"/>
</dbReference>
<dbReference type="Pfam" id="PF09722">
    <property type="entry name" value="Xre_MbcA_ParS_C"/>
    <property type="match status" value="1"/>
</dbReference>
<protein>
    <recommendedName>
        <fullName evidence="1">Antitoxin Xre/MbcA/ParS-like toxin-binding domain-containing protein</fullName>
    </recommendedName>
</protein>
<dbReference type="CDD" id="cd00093">
    <property type="entry name" value="HTH_XRE"/>
    <property type="match status" value="1"/>
</dbReference>
<dbReference type="InterPro" id="IPR024467">
    <property type="entry name" value="Xre/MbcA/ParS-like_toxin-bd"/>
</dbReference>
<dbReference type="OrthoDB" id="5122186at2"/>
<gene>
    <name evidence="2" type="ORF">SAMN05660662_1290</name>
</gene>
<keyword evidence="3" id="KW-1185">Reference proteome</keyword>
<dbReference type="RefSeq" id="WP_091764396.1">
    <property type="nucleotide sequence ID" value="NZ_FNBT01000002.1"/>
</dbReference>
<accession>A0A1G7J3V8</accession>
<proteinExistence type="predicted"/>
<evidence type="ECO:0000259" key="1">
    <source>
        <dbReference type="Pfam" id="PF09722"/>
    </source>
</evidence>
<dbReference type="STRING" id="1550231.SAMN05660662_1290"/>